<sequence>MMSAHSMNTKLSTMTQTSSGPAVFNQPTPTASDAAKSKVTRKAYVPHATNGRPIGGKQVIVTERGRTPNRVCDRGSAHICGSDSP</sequence>
<gene>
    <name evidence="2" type="ORF">GCM10022380_20360</name>
</gene>
<organism evidence="2 3">
    <name type="scientific">Amycolatopsis tucumanensis</name>
    <dbReference type="NCBI Taxonomy" id="401106"/>
    <lineage>
        <taxon>Bacteria</taxon>
        <taxon>Bacillati</taxon>
        <taxon>Actinomycetota</taxon>
        <taxon>Actinomycetes</taxon>
        <taxon>Pseudonocardiales</taxon>
        <taxon>Pseudonocardiaceae</taxon>
        <taxon>Amycolatopsis</taxon>
    </lineage>
</organism>
<keyword evidence="3" id="KW-1185">Reference proteome</keyword>
<protein>
    <submittedName>
        <fullName evidence="2">Uncharacterized protein</fullName>
    </submittedName>
</protein>
<evidence type="ECO:0000313" key="3">
    <source>
        <dbReference type="Proteomes" id="UP001501624"/>
    </source>
</evidence>
<comment type="caution">
    <text evidence="2">The sequence shown here is derived from an EMBL/GenBank/DDBJ whole genome shotgun (WGS) entry which is preliminary data.</text>
</comment>
<dbReference type="Proteomes" id="UP001501624">
    <property type="component" value="Unassembled WGS sequence"/>
</dbReference>
<accession>A0ABP7HUQ0</accession>
<dbReference type="EMBL" id="BAABCM010000002">
    <property type="protein sequence ID" value="GAA3802779.1"/>
    <property type="molecule type" value="Genomic_DNA"/>
</dbReference>
<proteinExistence type="predicted"/>
<evidence type="ECO:0000256" key="1">
    <source>
        <dbReference type="SAM" id="MobiDB-lite"/>
    </source>
</evidence>
<evidence type="ECO:0000313" key="2">
    <source>
        <dbReference type="EMBL" id="GAA3802779.1"/>
    </source>
</evidence>
<feature type="region of interest" description="Disordered" evidence="1">
    <location>
        <begin position="1"/>
        <end position="41"/>
    </location>
</feature>
<feature type="compositionally biased region" description="Polar residues" evidence="1">
    <location>
        <begin position="1"/>
        <end position="31"/>
    </location>
</feature>
<reference evidence="3" key="1">
    <citation type="journal article" date="2019" name="Int. J. Syst. Evol. Microbiol.">
        <title>The Global Catalogue of Microorganisms (GCM) 10K type strain sequencing project: providing services to taxonomists for standard genome sequencing and annotation.</title>
        <authorList>
            <consortium name="The Broad Institute Genomics Platform"/>
            <consortium name="The Broad Institute Genome Sequencing Center for Infectious Disease"/>
            <person name="Wu L."/>
            <person name="Ma J."/>
        </authorList>
    </citation>
    <scope>NUCLEOTIDE SEQUENCE [LARGE SCALE GENOMIC DNA]</scope>
    <source>
        <strain evidence="3">JCM 17017</strain>
    </source>
</reference>
<name>A0ABP7HUQ0_9PSEU</name>